<dbReference type="Pfam" id="PF02595">
    <property type="entry name" value="Gly_kinase"/>
    <property type="match status" value="1"/>
</dbReference>
<gene>
    <name evidence="5" type="ORF">DXD17_12260</name>
</gene>
<keyword evidence="2 4" id="KW-0808">Transferase</keyword>
<dbReference type="GO" id="GO:0008887">
    <property type="term" value="F:glycerate kinase activity"/>
    <property type="evidence" value="ECO:0007669"/>
    <property type="project" value="UniProtKB-UniRule"/>
</dbReference>
<dbReference type="EMBL" id="QSQN01000038">
    <property type="protein sequence ID" value="RGK37457.1"/>
    <property type="molecule type" value="Genomic_DNA"/>
</dbReference>
<comment type="caution">
    <text evidence="5">The sequence shown here is derived from an EMBL/GenBank/DDBJ whole genome shotgun (WGS) entry which is preliminary data.</text>
</comment>
<dbReference type="EC" id="2.7.1.-" evidence="5"/>
<evidence type="ECO:0000313" key="5">
    <source>
        <dbReference type="EMBL" id="RGK37457.1"/>
    </source>
</evidence>
<dbReference type="PANTHER" id="PTHR21599">
    <property type="entry name" value="GLYCERATE KINASE"/>
    <property type="match status" value="1"/>
</dbReference>
<dbReference type="InterPro" id="IPR036129">
    <property type="entry name" value="Glycerate_kinase_sf"/>
</dbReference>
<accession>A0A3E4LJ11</accession>
<dbReference type="Gene3D" id="3.40.50.10350">
    <property type="entry name" value="Glycerate kinase, domain 1"/>
    <property type="match status" value="1"/>
</dbReference>
<dbReference type="SUPFAM" id="SSF110738">
    <property type="entry name" value="Glycerate kinase I"/>
    <property type="match status" value="1"/>
</dbReference>
<organism evidence="5 6">
    <name type="scientific">[Ruminococcus] lactaris</name>
    <dbReference type="NCBI Taxonomy" id="46228"/>
    <lineage>
        <taxon>Bacteria</taxon>
        <taxon>Bacillati</taxon>
        <taxon>Bacillota</taxon>
        <taxon>Clostridia</taxon>
        <taxon>Lachnospirales</taxon>
        <taxon>Lachnospiraceae</taxon>
        <taxon>Mediterraneibacter</taxon>
    </lineage>
</organism>
<keyword evidence="3 4" id="KW-0418">Kinase</keyword>
<evidence type="ECO:0000313" key="6">
    <source>
        <dbReference type="Proteomes" id="UP000260793"/>
    </source>
</evidence>
<proteinExistence type="inferred from homology"/>
<dbReference type="InterPro" id="IPR018193">
    <property type="entry name" value="Glyc_kinase_flavodox-like_fold"/>
</dbReference>
<name>A0A3E4LJ11_9FIRM</name>
<dbReference type="PANTHER" id="PTHR21599:SF0">
    <property type="entry name" value="GLYCERATE KINASE"/>
    <property type="match status" value="1"/>
</dbReference>
<dbReference type="AlphaFoldDB" id="A0A3E4LJ11"/>
<dbReference type="PIRSF" id="PIRSF006078">
    <property type="entry name" value="GlxK"/>
    <property type="match status" value="1"/>
</dbReference>
<evidence type="ECO:0000256" key="3">
    <source>
        <dbReference type="ARBA" id="ARBA00022777"/>
    </source>
</evidence>
<dbReference type="Gene3D" id="3.90.1510.10">
    <property type="entry name" value="Glycerate kinase, domain 2"/>
    <property type="match status" value="1"/>
</dbReference>
<dbReference type="InterPro" id="IPR004381">
    <property type="entry name" value="Glycerate_kinase"/>
</dbReference>
<evidence type="ECO:0000256" key="4">
    <source>
        <dbReference type="PIRNR" id="PIRNR006078"/>
    </source>
</evidence>
<sequence length="385" mass="40301">MKIVTAIDSFKGSMTSMEAGRAVAEGIHRADAGAEVLVRPLADGGEGTVEALTSGMNGSRQQVQVTGPLGTPVICEYGIIESSGTAVIEMAGAAGITLVSDEKRNPLYTTTYGVGEVIRDAIKKGCRRFIIGIGGSATNDGGSGMLQALGYGFLDKNGNQIPFGARGLKVLETITETHVLQELKECRFRIACDVTNSLCGEQGCSAVFGPQKGATPSMVVEMDQWLGNYAALAGGKFPKADPKKAGTGAAGGLGFAFLTFTDAVLESGIKIVLEETRLEEYIREADLVITGEGQIDGQTAMGKAPIGVAGLAKKYGKTVIAFTGAAGVDAEKCNEHGIDAFFPILRNVVTLEEAMKNENAKRNLADTAEQVYRLWRAGTGSVSVF</sequence>
<reference evidence="5 6" key="1">
    <citation type="submission" date="2018-08" db="EMBL/GenBank/DDBJ databases">
        <title>A genome reference for cultivated species of the human gut microbiota.</title>
        <authorList>
            <person name="Zou Y."/>
            <person name="Xue W."/>
            <person name="Luo G."/>
        </authorList>
    </citation>
    <scope>NUCLEOTIDE SEQUENCE [LARGE SCALE GENOMIC DNA]</scope>
    <source>
        <strain evidence="5 6">TF11-7</strain>
    </source>
</reference>
<evidence type="ECO:0000256" key="2">
    <source>
        <dbReference type="ARBA" id="ARBA00022679"/>
    </source>
</evidence>
<dbReference type="RefSeq" id="WP_023920713.1">
    <property type="nucleotide sequence ID" value="NZ_CATYQD010000025.1"/>
</dbReference>
<dbReference type="Proteomes" id="UP000260793">
    <property type="component" value="Unassembled WGS sequence"/>
</dbReference>
<dbReference type="InterPro" id="IPR018197">
    <property type="entry name" value="Glycerate_kinase_RE-like"/>
</dbReference>
<comment type="similarity">
    <text evidence="1 4">Belongs to the glycerate kinase type-1 family.</text>
</comment>
<dbReference type="NCBIfam" id="TIGR00045">
    <property type="entry name" value="glycerate kinase"/>
    <property type="match status" value="1"/>
</dbReference>
<evidence type="ECO:0000256" key="1">
    <source>
        <dbReference type="ARBA" id="ARBA00006284"/>
    </source>
</evidence>
<protein>
    <submittedName>
        <fullName evidence="5">Glycerate kinase</fullName>
        <ecNumber evidence="5">2.7.1.-</ecNumber>
    </submittedName>
</protein>
<dbReference type="GO" id="GO:0031388">
    <property type="term" value="P:organic acid phosphorylation"/>
    <property type="evidence" value="ECO:0007669"/>
    <property type="project" value="UniProtKB-UniRule"/>
</dbReference>